<evidence type="ECO:0000313" key="1">
    <source>
        <dbReference type="EMBL" id="MDO6424832.1"/>
    </source>
</evidence>
<dbReference type="Proteomes" id="UP001169760">
    <property type="component" value="Unassembled WGS sequence"/>
</dbReference>
<dbReference type="AlphaFoldDB" id="A0AAW7XAY9"/>
<dbReference type="EMBL" id="JAUOPB010000019">
    <property type="protein sequence ID" value="MDO6424832.1"/>
    <property type="molecule type" value="Genomic_DNA"/>
</dbReference>
<comment type="caution">
    <text evidence="1">The sequence shown here is derived from an EMBL/GenBank/DDBJ whole genome shotgun (WGS) entry which is preliminary data.</text>
</comment>
<sequence length="210" mass="23666">MKTFKDVFIRVGDAGIVDYIENVTNELKKPWTRAYINEESSKYLGEVAFCFQREGDSTLPTAGLSIFQKDGNSWYIPNVVPIEAGQLSYEEYNEIITDFYESCLMPVSAQHGIAVEISTGELKDEEIVGETPAKLLKAFSNCANKSTGSAHPSDRNRWLEFIVAACTSKNDIDTGDLKRLLQQQGWSEEFSLDLVIEFEFGRDLIKHMEA</sequence>
<reference evidence="1" key="1">
    <citation type="submission" date="2023-07" db="EMBL/GenBank/DDBJ databases">
        <title>Genome content predicts the carbon catabolic preferences of heterotrophic bacteria.</title>
        <authorList>
            <person name="Gralka M."/>
        </authorList>
    </citation>
    <scope>NUCLEOTIDE SEQUENCE</scope>
    <source>
        <strain evidence="1">I3M17_2</strain>
    </source>
</reference>
<gene>
    <name evidence="1" type="ORF">Q4521_20250</name>
</gene>
<evidence type="ECO:0000313" key="2">
    <source>
        <dbReference type="Proteomes" id="UP001169760"/>
    </source>
</evidence>
<name>A0AAW7XAY9_9GAMM</name>
<organism evidence="1 2">
    <name type="scientific">Saccharophagus degradans</name>
    <dbReference type="NCBI Taxonomy" id="86304"/>
    <lineage>
        <taxon>Bacteria</taxon>
        <taxon>Pseudomonadati</taxon>
        <taxon>Pseudomonadota</taxon>
        <taxon>Gammaproteobacteria</taxon>
        <taxon>Cellvibrionales</taxon>
        <taxon>Cellvibrionaceae</taxon>
        <taxon>Saccharophagus</taxon>
    </lineage>
</organism>
<accession>A0AAW7XAY9</accession>
<protein>
    <submittedName>
        <fullName evidence="1">Uncharacterized protein</fullName>
    </submittedName>
</protein>
<proteinExistence type="predicted"/>
<dbReference type="RefSeq" id="WP_216065068.1">
    <property type="nucleotide sequence ID" value="NZ_JAHKPP010000037.1"/>
</dbReference>